<evidence type="ECO:0000256" key="2">
    <source>
        <dbReference type="SAM" id="Phobius"/>
    </source>
</evidence>
<evidence type="ECO:0000313" key="3">
    <source>
        <dbReference type="EMBL" id="OQR91216.1"/>
    </source>
</evidence>
<gene>
    <name evidence="3" type="ORF">THRCLA_09068</name>
</gene>
<dbReference type="Proteomes" id="UP000243217">
    <property type="component" value="Unassembled WGS sequence"/>
</dbReference>
<keyword evidence="2" id="KW-0812">Transmembrane</keyword>
<evidence type="ECO:0000313" key="4">
    <source>
        <dbReference type="Proteomes" id="UP000243217"/>
    </source>
</evidence>
<feature type="compositionally biased region" description="Low complexity" evidence="1">
    <location>
        <begin position="92"/>
        <end position="106"/>
    </location>
</feature>
<dbReference type="EMBL" id="JNBS01002445">
    <property type="protein sequence ID" value="OQR91216.1"/>
    <property type="molecule type" value="Genomic_DNA"/>
</dbReference>
<feature type="region of interest" description="Disordered" evidence="1">
    <location>
        <begin position="302"/>
        <end position="335"/>
    </location>
</feature>
<accession>A0A1V9YZM6</accession>
<sequence length="356" mass="38544">MEFVAMERSLQLKQSDLGAMIITVVPRKKWSVPPTDAKTLPSDRTPVVSLPIAQEIDKDTNNSTNSSSTELSTTDPIPTTLEIATNTPAPETSTPVTNPLVTTSSPPPVTTLATPAVSSTVPGQTSARTTHELAISLLYTAAPLTEEVTLLVPTFTPQDQTTSIPVVAAPTQGVSPSSAATGSVLIVSLLGGLALVLCLGGLIYKEYRQRRRDRSVRSLTAVSLTNGSSDDRAPFQRRSTISNWTYNPSDTTSLAASRRAEYFDGTTAPKPSSFAPFYARRERLNGIEDDITNLQQNAWFQASRTPPPVVQRKSVSEESYSSSFDKESLHSELSPYHNNDIAPSYFTTTSWDSMEE</sequence>
<feature type="compositionally biased region" description="Polar residues" evidence="1">
    <location>
        <begin position="82"/>
        <end position="91"/>
    </location>
</feature>
<reference evidence="3 4" key="1">
    <citation type="journal article" date="2014" name="Genome Biol. Evol.">
        <title>The secreted proteins of Achlya hypogyna and Thraustotheca clavata identify the ancestral oomycete secretome and reveal gene acquisitions by horizontal gene transfer.</title>
        <authorList>
            <person name="Misner I."/>
            <person name="Blouin N."/>
            <person name="Leonard G."/>
            <person name="Richards T.A."/>
            <person name="Lane C.E."/>
        </authorList>
    </citation>
    <scope>NUCLEOTIDE SEQUENCE [LARGE SCALE GENOMIC DNA]</scope>
    <source>
        <strain evidence="3 4">ATCC 34112</strain>
    </source>
</reference>
<feature type="transmembrane region" description="Helical" evidence="2">
    <location>
        <begin position="184"/>
        <end position="204"/>
    </location>
</feature>
<name>A0A1V9YZM6_9STRA</name>
<keyword evidence="2" id="KW-0472">Membrane</keyword>
<organism evidence="3 4">
    <name type="scientific">Thraustotheca clavata</name>
    <dbReference type="NCBI Taxonomy" id="74557"/>
    <lineage>
        <taxon>Eukaryota</taxon>
        <taxon>Sar</taxon>
        <taxon>Stramenopiles</taxon>
        <taxon>Oomycota</taxon>
        <taxon>Saprolegniomycetes</taxon>
        <taxon>Saprolegniales</taxon>
        <taxon>Achlyaceae</taxon>
        <taxon>Thraustotheca</taxon>
    </lineage>
</organism>
<protein>
    <submittedName>
        <fullName evidence="3">Uncharacterized protein</fullName>
    </submittedName>
</protein>
<proteinExistence type="predicted"/>
<evidence type="ECO:0000256" key="1">
    <source>
        <dbReference type="SAM" id="MobiDB-lite"/>
    </source>
</evidence>
<dbReference type="AlphaFoldDB" id="A0A1V9YZM6"/>
<keyword evidence="4" id="KW-1185">Reference proteome</keyword>
<comment type="caution">
    <text evidence="3">The sequence shown here is derived from an EMBL/GenBank/DDBJ whole genome shotgun (WGS) entry which is preliminary data.</text>
</comment>
<feature type="compositionally biased region" description="Low complexity" evidence="1">
    <location>
        <begin position="61"/>
        <end position="74"/>
    </location>
</feature>
<keyword evidence="2" id="KW-1133">Transmembrane helix</keyword>
<feature type="region of interest" description="Disordered" evidence="1">
    <location>
        <begin position="51"/>
        <end position="106"/>
    </location>
</feature>